<evidence type="ECO:0000313" key="7">
    <source>
        <dbReference type="Proteomes" id="UP001219518"/>
    </source>
</evidence>
<feature type="region of interest" description="Disordered" evidence="4">
    <location>
        <begin position="1"/>
        <end position="23"/>
    </location>
</feature>
<organism evidence="6 7">
    <name type="scientific">Frankliniella fusca</name>
    <dbReference type="NCBI Taxonomy" id="407009"/>
    <lineage>
        <taxon>Eukaryota</taxon>
        <taxon>Metazoa</taxon>
        <taxon>Ecdysozoa</taxon>
        <taxon>Arthropoda</taxon>
        <taxon>Hexapoda</taxon>
        <taxon>Insecta</taxon>
        <taxon>Pterygota</taxon>
        <taxon>Neoptera</taxon>
        <taxon>Paraneoptera</taxon>
        <taxon>Thysanoptera</taxon>
        <taxon>Terebrantia</taxon>
        <taxon>Thripoidea</taxon>
        <taxon>Thripidae</taxon>
        <taxon>Frankliniella</taxon>
    </lineage>
</organism>
<sequence length="472" mass="51720">MHKGEVRKDNTHLSSQTGRQSNTCKCTTVVSNSNKCTAVELSSVKIVSCISRSFLNLMKNTNGHPRQKQFLPSAPLQEGRSSTDAVPLRPSPEPLVRAGRPRQQSESPGAARSSFTKAELSPMSAQMEDLLQCALCSEPYDLEGRRPASLICGDAICRQCVNDPTWRRDCPVCVQRVIGRRQVDHRTFIPDNKLVIQIMGTSGEQAAEENMEEESEDKPADTICDAQLQTERGLEAGQALVARLELEVPTAVQSLRSLLDKAVSNMQMLKVADCVLRQTGGPDVYSATDHATTQMVQQQLQLAEKLLDGYSILSGGDSQCVADDSLLRQGSLGRLLLLKMQMEGERSGRKGPSAASGPAWPPPASELPLEEARIPCGDDARVMEAVRGMRSLRRLRVAFRSSADEHPELPLFLDELAITNASERDLLRVQRMHSLRRLMLDGYDGPYVSFDASARPPAAGLREIAVDFKVGS</sequence>
<evidence type="ECO:0000259" key="5">
    <source>
        <dbReference type="PROSITE" id="PS50089"/>
    </source>
</evidence>
<reference evidence="6" key="2">
    <citation type="journal article" date="2023" name="BMC Genomics">
        <title>Pest status, molecular evolution, and epigenetic factors derived from the genome assembly of Frankliniella fusca, a thysanopteran phytovirus vector.</title>
        <authorList>
            <person name="Catto M.A."/>
            <person name="Labadie P.E."/>
            <person name="Jacobson A.L."/>
            <person name="Kennedy G.G."/>
            <person name="Srinivasan R."/>
            <person name="Hunt B.G."/>
        </authorList>
    </citation>
    <scope>NUCLEOTIDE SEQUENCE</scope>
    <source>
        <strain evidence="6">PL_HMW_Pooled</strain>
    </source>
</reference>
<dbReference type="AlphaFoldDB" id="A0AAE1H521"/>
<dbReference type="PROSITE" id="PS50089">
    <property type="entry name" value="ZF_RING_2"/>
    <property type="match status" value="1"/>
</dbReference>
<dbReference type="InterPro" id="IPR013083">
    <property type="entry name" value="Znf_RING/FYVE/PHD"/>
</dbReference>
<comment type="caution">
    <text evidence="6">The sequence shown here is derived from an EMBL/GenBank/DDBJ whole genome shotgun (WGS) entry which is preliminary data.</text>
</comment>
<accession>A0AAE1H521</accession>
<dbReference type="EMBL" id="JAHWGI010000391">
    <property type="protein sequence ID" value="KAK3914738.1"/>
    <property type="molecule type" value="Genomic_DNA"/>
</dbReference>
<proteinExistence type="predicted"/>
<evidence type="ECO:0000256" key="4">
    <source>
        <dbReference type="SAM" id="MobiDB-lite"/>
    </source>
</evidence>
<keyword evidence="7" id="KW-1185">Reference proteome</keyword>
<dbReference type="SUPFAM" id="SSF57850">
    <property type="entry name" value="RING/U-box"/>
    <property type="match status" value="1"/>
</dbReference>
<dbReference type="Proteomes" id="UP001219518">
    <property type="component" value="Unassembled WGS sequence"/>
</dbReference>
<dbReference type="Gene3D" id="3.30.40.10">
    <property type="entry name" value="Zinc/RING finger domain, C3HC4 (zinc finger)"/>
    <property type="match status" value="1"/>
</dbReference>
<reference evidence="6" key="1">
    <citation type="submission" date="2021-07" db="EMBL/GenBank/DDBJ databases">
        <authorList>
            <person name="Catto M.A."/>
            <person name="Jacobson A."/>
            <person name="Kennedy G."/>
            <person name="Labadie P."/>
            <person name="Hunt B.G."/>
            <person name="Srinivasan R."/>
        </authorList>
    </citation>
    <scope>NUCLEOTIDE SEQUENCE</scope>
    <source>
        <strain evidence="6">PL_HMW_Pooled</strain>
        <tissue evidence="6">Head</tissue>
    </source>
</reference>
<keyword evidence="2" id="KW-0862">Zinc</keyword>
<keyword evidence="1 3" id="KW-0863">Zinc-finger</keyword>
<keyword evidence="1 3" id="KW-0479">Metal-binding</keyword>
<feature type="compositionally biased region" description="Polar residues" evidence="4">
    <location>
        <begin position="12"/>
        <end position="23"/>
    </location>
</feature>
<evidence type="ECO:0000256" key="2">
    <source>
        <dbReference type="ARBA" id="ARBA00022833"/>
    </source>
</evidence>
<evidence type="ECO:0000256" key="1">
    <source>
        <dbReference type="ARBA" id="ARBA00022771"/>
    </source>
</evidence>
<gene>
    <name evidence="6" type="ORF">KUF71_024233</name>
</gene>
<dbReference type="GO" id="GO:0008270">
    <property type="term" value="F:zinc ion binding"/>
    <property type="evidence" value="ECO:0007669"/>
    <property type="project" value="UniProtKB-KW"/>
</dbReference>
<evidence type="ECO:0000256" key="3">
    <source>
        <dbReference type="PROSITE-ProRule" id="PRU00175"/>
    </source>
</evidence>
<feature type="region of interest" description="Disordered" evidence="4">
    <location>
        <begin position="346"/>
        <end position="371"/>
    </location>
</feature>
<feature type="region of interest" description="Disordered" evidence="4">
    <location>
        <begin position="65"/>
        <end position="121"/>
    </location>
</feature>
<feature type="domain" description="RING-type" evidence="5">
    <location>
        <begin position="133"/>
        <end position="173"/>
    </location>
</feature>
<dbReference type="InterPro" id="IPR001841">
    <property type="entry name" value="Znf_RING"/>
</dbReference>
<protein>
    <submittedName>
        <fullName evidence="6">Roquin-1</fullName>
    </submittedName>
</protein>
<feature type="compositionally biased region" description="Basic and acidic residues" evidence="4">
    <location>
        <begin position="1"/>
        <end position="11"/>
    </location>
</feature>
<evidence type="ECO:0000313" key="6">
    <source>
        <dbReference type="EMBL" id="KAK3914738.1"/>
    </source>
</evidence>
<name>A0AAE1H521_9NEOP</name>